<keyword evidence="2" id="KW-1185">Reference proteome</keyword>
<dbReference type="Proteomes" id="UP000240978">
    <property type="component" value="Unassembled WGS sequence"/>
</dbReference>
<evidence type="ECO:0000313" key="2">
    <source>
        <dbReference type="Proteomes" id="UP000240978"/>
    </source>
</evidence>
<comment type="caution">
    <text evidence="1">The sequence shown here is derived from an EMBL/GenBank/DDBJ whole genome shotgun (WGS) entry which is preliminary data.</text>
</comment>
<gene>
    <name evidence="1" type="ORF">CLV42_102470</name>
</gene>
<dbReference type="RefSeq" id="WP_170117417.1">
    <property type="nucleotide sequence ID" value="NZ_PYGK01000002.1"/>
</dbReference>
<evidence type="ECO:0000313" key="1">
    <source>
        <dbReference type="EMBL" id="PSL34896.1"/>
    </source>
</evidence>
<proteinExistence type="predicted"/>
<sequence>MKKKTTPKKLQLVKIKIANLSQPKPKGDVCLTSLEQTTCPHCNQQ</sequence>
<reference evidence="1 2" key="1">
    <citation type="submission" date="2018-03" db="EMBL/GenBank/DDBJ databases">
        <title>Genomic Encyclopedia of Archaeal and Bacterial Type Strains, Phase II (KMG-II): from individual species to whole genera.</title>
        <authorList>
            <person name="Goeker M."/>
        </authorList>
    </citation>
    <scope>NUCLEOTIDE SEQUENCE [LARGE SCALE GENOMIC DNA]</scope>
    <source>
        <strain evidence="1 2">DSM 18107</strain>
    </source>
</reference>
<dbReference type="AlphaFoldDB" id="A0A2P8GLR1"/>
<accession>A0A2P8GLR1</accession>
<name>A0A2P8GLR1_9BACT</name>
<protein>
    <submittedName>
        <fullName evidence="1">Uncharacterized protein</fullName>
    </submittedName>
</protein>
<organism evidence="1 2">
    <name type="scientific">Chitinophaga ginsengisoli</name>
    <dbReference type="NCBI Taxonomy" id="363837"/>
    <lineage>
        <taxon>Bacteria</taxon>
        <taxon>Pseudomonadati</taxon>
        <taxon>Bacteroidota</taxon>
        <taxon>Chitinophagia</taxon>
        <taxon>Chitinophagales</taxon>
        <taxon>Chitinophagaceae</taxon>
        <taxon>Chitinophaga</taxon>
    </lineage>
</organism>
<dbReference type="EMBL" id="PYGK01000002">
    <property type="protein sequence ID" value="PSL34896.1"/>
    <property type="molecule type" value="Genomic_DNA"/>
</dbReference>